<evidence type="ECO:0000313" key="7">
    <source>
        <dbReference type="EMBL" id="KAL3783927.1"/>
    </source>
</evidence>
<evidence type="ECO:0000259" key="6">
    <source>
        <dbReference type="PROSITE" id="PS50199"/>
    </source>
</evidence>
<evidence type="ECO:0000313" key="8">
    <source>
        <dbReference type="Proteomes" id="UP001530400"/>
    </source>
</evidence>
<feature type="domain" description="RanBP2-type" evidence="6">
    <location>
        <begin position="626"/>
        <end position="656"/>
    </location>
</feature>
<evidence type="ECO:0000256" key="1">
    <source>
        <dbReference type="ARBA" id="ARBA00022723"/>
    </source>
</evidence>
<dbReference type="PROSITE" id="PS50199">
    <property type="entry name" value="ZF_RANBP2_2"/>
    <property type="match status" value="6"/>
</dbReference>
<evidence type="ECO:0000256" key="3">
    <source>
        <dbReference type="ARBA" id="ARBA00022833"/>
    </source>
</evidence>
<dbReference type="SMART" id="SM00547">
    <property type="entry name" value="ZnF_RBZ"/>
    <property type="match status" value="6"/>
</dbReference>
<dbReference type="Proteomes" id="UP001530400">
    <property type="component" value="Unassembled WGS sequence"/>
</dbReference>
<reference evidence="7 8" key="1">
    <citation type="submission" date="2024-10" db="EMBL/GenBank/DDBJ databases">
        <title>Updated reference genomes for cyclostephanoid diatoms.</title>
        <authorList>
            <person name="Roberts W.R."/>
            <person name="Alverson A.J."/>
        </authorList>
    </citation>
    <scope>NUCLEOTIDE SEQUENCE [LARGE SCALE GENOMIC DNA]</scope>
    <source>
        <strain evidence="7 8">AJA010-31</strain>
    </source>
</reference>
<proteinExistence type="predicted"/>
<feature type="region of interest" description="Disordered" evidence="5">
    <location>
        <begin position="661"/>
        <end position="689"/>
    </location>
</feature>
<keyword evidence="2 4" id="KW-0863">Zinc-finger</keyword>
<dbReference type="SUPFAM" id="SSF48695">
    <property type="entry name" value="Multiheme cytochromes"/>
    <property type="match status" value="1"/>
</dbReference>
<dbReference type="InterPro" id="IPR001876">
    <property type="entry name" value="Znf_RanBP2"/>
</dbReference>
<feature type="domain" description="RanBP2-type" evidence="6">
    <location>
        <begin position="212"/>
        <end position="241"/>
    </location>
</feature>
<keyword evidence="1" id="KW-0479">Metal-binding</keyword>
<dbReference type="AlphaFoldDB" id="A0ABD3P7B5"/>
<name>A0ABD3P7B5_9STRA</name>
<organism evidence="7 8">
    <name type="scientific">Cyclotella atomus</name>
    <dbReference type="NCBI Taxonomy" id="382360"/>
    <lineage>
        <taxon>Eukaryota</taxon>
        <taxon>Sar</taxon>
        <taxon>Stramenopiles</taxon>
        <taxon>Ochrophyta</taxon>
        <taxon>Bacillariophyta</taxon>
        <taxon>Coscinodiscophyceae</taxon>
        <taxon>Thalassiosirophycidae</taxon>
        <taxon>Stephanodiscales</taxon>
        <taxon>Stephanodiscaceae</taxon>
        <taxon>Cyclotella</taxon>
    </lineage>
</organism>
<keyword evidence="8" id="KW-1185">Reference proteome</keyword>
<dbReference type="EMBL" id="JALLPJ020000745">
    <property type="protein sequence ID" value="KAL3783927.1"/>
    <property type="molecule type" value="Genomic_DNA"/>
</dbReference>
<dbReference type="GO" id="GO:0008270">
    <property type="term" value="F:zinc ion binding"/>
    <property type="evidence" value="ECO:0007669"/>
    <property type="project" value="UniProtKB-KW"/>
</dbReference>
<feature type="domain" description="RanBP2-type" evidence="6">
    <location>
        <begin position="151"/>
        <end position="177"/>
    </location>
</feature>
<feature type="domain" description="RanBP2-type" evidence="6">
    <location>
        <begin position="521"/>
        <end position="551"/>
    </location>
</feature>
<evidence type="ECO:0000256" key="5">
    <source>
        <dbReference type="SAM" id="MobiDB-lite"/>
    </source>
</evidence>
<accession>A0ABD3P7B5</accession>
<dbReference type="PROSITE" id="PS01358">
    <property type="entry name" value="ZF_RANBP2_1"/>
    <property type="match status" value="5"/>
</dbReference>
<evidence type="ECO:0000256" key="2">
    <source>
        <dbReference type="ARBA" id="ARBA00022771"/>
    </source>
</evidence>
<feature type="compositionally biased region" description="Low complexity" evidence="5">
    <location>
        <begin position="666"/>
        <end position="678"/>
    </location>
</feature>
<keyword evidence="3" id="KW-0862">Zinc</keyword>
<feature type="domain" description="RanBP2-type" evidence="6">
    <location>
        <begin position="319"/>
        <end position="348"/>
    </location>
</feature>
<feature type="domain" description="RanBP2-type" evidence="6">
    <location>
        <begin position="560"/>
        <end position="594"/>
    </location>
</feature>
<evidence type="ECO:0000256" key="4">
    <source>
        <dbReference type="PROSITE-ProRule" id="PRU00322"/>
    </source>
</evidence>
<comment type="caution">
    <text evidence="7">The sequence shown here is derived from an EMBL/GenBank/DDBJ whole genome shotgun (WGS) entry which is preliminary data.</text>
</comment>
<gene>
    <name evidence="7" type="ORF">ACHAWO_012816</name>
</gene>
<dbReference type="InterPro" id="IPR036280">
    <property type="entry name" value="Multihaem_cyt_sf"/>
</dbReference>
<protein>
    <recommendedName>
        <fullName evidence="6">RanBP2-type domain-containing protein</fullName>
    </recommendedName>
</protein>
<sequence length="689" mass="77884">MDHDAIPTLPTNPIDSYQSQLNFQYGPAGIVDVLDISLPAGEVGGFTFHDDSLHEHQNGDQGVVQNLSPHHEHHNVETAQYCRTDHESQNVEIARNQSELMHETADQIYEYQNVHGCENSQTLQYSCHDGHDGAAMFHHHTEHVPAQGYQHTDYDWQCDRCGVCNSGSDDRCASCQSYGDHYLAIAGTRENITDKHSDSATKDEGCDSNALNDEDWQCDKCGQSSAWNKKRCIACHRWRNGKRTDMKFASPIMASDLVQPNPATIATLTAAGKWICHKCSAVNHKSRCSVCQSWKGARRHNLPKRSSTMSTDDHNKPAPVDPWACDKCNHTNRKGQMRCSSCQRWKDGKRLNIRVKSRNEVSTRADDLSVPSVAQTNTQPHVYNIDANWQCRCGSANKDSLRCKSCKSWKNSREQQQFHRQMSSFHEAPGHSLETVVTDTTKSWFCIRCNCTTATNSQHCDSCQRLRYPEQIQHQNNNQVHFPHHQLDQLADQISAHSPYSVPAAYHGATFETQPVQVEQKPEPPWVCPRCSRENLASKSRCGGCQKWKGGVRDSYKNRRQNALLAETWYCHKCNMQNSGKKVRCKTCQGWKELPRPDQLIRMRHCLDGGRPDVLARKALAAEARKAGTWWSCDKCGRFNKPRNQRCGGCQRWKMGCRPKKEKEAAAPSSSSILPAEPQLVPVLPPMPT</sequence>